<organism evidence="1 2">
    <name type="scientific">Acetivibrio thermocellus (strain ATCC 27405 / DSM 1237 / JCM 9322 / NBRC 103400 / NCIMB 10682 / NRRL B-4536 / VPI 7372)</name>
    <name type="common">Clostridium thermocellum</name>
    <dbReference type="NCBI Taxonomy" id="203119"/>
    <lineage>
        <taxon>Bacteria</taxon>
        <taxon>Bacillati</taxon>
        <taxon>Bacillota</taxon>
        <taxon>Clostridia</taxon>
        <taxon>Eubacteriales</taxon>
        <taxon>Oscillospiraceae</taxon>
        <taxon>Acetivibrio</taxon>
    </lineage>
</organism>
<reference evidence="1 2" key="2">
    <citation type="journal article" date="2013" name="Biotechnol. Biofuels">
        <title>Global transcriptome analysis of Clostridium thermocellum ATCC 27405 during growth on dilute acid pretreated Populus and switchgrass.</title>
        <authorList>
            <person name="Wilson C.M."/>
            <person name="Rodriguez M.Jr."/>
            <person name="Johnson C.M."/>
            <person name="Martin S.L."/>
            <person name="Chu T.M."/>
            <person name="Wolfinger R.D."/>
            <person name="Hauser L.J."/>
            <person name="Land M.L."/>
            <person name="Klingeman D.M."/>
            <person name="Syed M.H."/>
            <person name="Ragauskas A.J."/>
            <person name="Tschaplinski T.J."/>
            <person name="Mielenz J.R."/>
            <person name="Brown S.D."/>
        </authorList>
    </citation>
    <scope>NUCLEOTIDE SEQUENCE [LARGE SCALE GENOMIC DNA]</scope>
    <source>
        <strain evidence="2">ATCC 27405 / DSM 1237 / JCM 9322 / NBRC 103400 / NCIMB 10682 / NRRL B-4536 / VPI 7372</strain>
    </source>
</reference>
<keyword evidence="2" id="KW-1185">Reference proteome</keyword>
<gene>
    <name evidence="1" type="ordered locus">Cthe_2987</name>
</gene>
<dbReference type="STRING" id="203119.Cthe_2987"/>
<protein>
    <submittedName>
        <fullName evidence="1">Uncharacterized protein</fullName>
    </submittedName>
</protein>
<evidence type="ECO:0000313" key="2">
    <source>
        <dbReference type="Proteomes" id="UP000002145"/>
    </source>
</evidence>
<evidence type="ECO:0000313" key="1">
    <source>
        <dbReference type="EMBL" id="ABN54183.1"/>
    </source>
</evidence>
<sequence length="130" mass="14914">MADGVKNSAFRVSMPRTYINLVYDNNGIKEIQANSILNIIDEIETNRLINVYEALNTLIENYSLVILENDIDIVSAEFCYLIIPEGDAFELIPGWVFCSVQTTESDEIQYTEYKYDVVNVVTGKLYPSRW</sequence>
<reference evidence="2" key="1">
    <citation type="submission" date="2007-02" db="EMBL/GenBank/DDBJ databases">
        <title>Complete sequence of Clostridium thermocellum ATCC 27405.</title>
        <authorList>
            <consortium name="US DOE Joint Genome Institute"/>
            <person name="Copeland A."/>
            <person name="Lucas S."/>
            <person name="Lapidus A."/>
            <person name="Barry K."/>
            <person name="Detter J.C."/>
            <person name="Glavina del Rio T."/>
            <person name="Hammon N."/>
            <person name="Israni S."/>
            <person name="Dalin E."/>
            <person name="Tice H."/>
            <person name="Pitluck S."/>
            <person name="Chertkov O."/>
            <person name="Brettin T."/>
            <person name="Bruce D."/>
            <person name="Han C."/>
            <person name="Tapia R."/>
            <person name="Gilna P."/>
            <person name="Schmutz J."/>
            <person name="Larimer F."/>
            <person name="Land M."/>
            <person name="Hauser L."/>
            <person name="Kyrpides N."/>
            <person name="Mikhailova N."/>
            <person name="Wu J.H.D."/>
            <person name="Newcomb M."/>
            <person name="Richardson P."/>
        </authorList>
    </citation>
    <scope>NUCLEOTIDE SEQUENCE [LARGE SCALE GENOMIC DNA]</scope>
    <source>
        <strain evidence="2">ATCC 27405 / DSM 1237 / JCM 9322 / NBRC 103400 / NCIMB 10682 / NRRL B-4536 / VPI 7372</strain>
    </source>
</reference>
<dbReference type="EMBL" id="CP000568">
    <property type="protein sequence ID" value="ABN54183.1"/>
    <property type="molecule type" value="Genomic_DNA"/>
</dbReference>
<accession>A3DJQ4</accession>
<name>A3DJQ4_ACET2</name>
<dbReference type="AlphaFoldDB" id="A3DJQ4"/>
<dbReference type="Proteomes" id="UP000002145">
    <property type="component" value="Chromosome"/>
</dbReference>
<dbReference type="HOGENOM" id="CLU_2080742_0_0_9"/>
<dbReference type="KEGG" id="cth:Cthe_2987"/>
<proteinExistence type="predicted"/>